<dbReference type="Gene3D" id="1.20.1600.10">
    <property type="entry name" value="Outer membrane efflux proteins (OEP)"/>
    <property type="match status" value="1"/>
</dbReference>
<dbReference type="InterPro" id="IPR051906">
    <property type="entry name" value="TolC-like"/>
</dbReference>
<dbReference type="GO" id="GO:0015562">
    <property type="term" value="F:efflux transmembrane transporter activity"/>
    <property type="evidence" value="ECO:0007669"/>
    <property type="project" value="InterPro"/>
</dbReference>
<organism evidence="8 9">
    <name type="scientific">Candidatus Ordinivivax streblomastigis</name>
    <dbReference type="NCBI Taxonomy" id="2540710"/>
    <lineage>
        <taxon>Bacteria</taxon>
        <taxon>Pseudomonadati</taxon>
        <taxon>Bacteroidota</taxon>
        <taxon>Bacteroidia</taxon>
        <taxon>Bacteroidales</taxon>
        <taxon>Candidatus Ordinivivax</taxon>
    </lineage>
</organism>
<dbReference type="GO" id="GO:0015288">
    <property type="term" value="F:porin activity"/>
    <property type="evidence" value="ECO:0007669"/>
    <property type="project" value="TreeGrafter"/>
</dbReference>
<dbReference type="GO" id="GO:0009279">
    <property type="term" value="C:cell outer membrane"/>
    <property type="evidence" value="ECO:0007669"/>
    <property type="project" value="UniProtKB-SubCell"/>
</dbReference>
<evidence type="ECO:0000256" key="3">
    <source>
        <dbReference type="ARBA" id="ARBA00022448"/>
    </source>
</evidence>
<keyword evidence="5" id="KW-0812">Transmembrane</keyword>
<gene>
    <name evidence="8" type="ORF">EZS26_002115</name>
</gene>
<proteinExistence type="inferred from homology"/>
<reference evidence="8 9" key="1">
    <citation type="submission" date="2019-03" db="EMBL/GenBank/DDBJ databases">
        <title>Single cell metagenomics reveals metabolic interactions within the superorganism composed of flagellate Streblomastix strix and complex community of Bacteroidetes bacteria on its surface.</title>
        <authorList>
            <person name="Treitli S.C."/>
            <person name="Kolisko M."/>
            <person name="Husnik F."/>
            <person name="Keeling P."/>
            <person name="Hampl V."/>
        </authorList>
    </citation>
    <scope>NUCLEOTIDE SEQUENCE [LARGE SCALE GENOMIC DNA]</scope>
    <source>
        <strain evidence="8">St1</strain>
    </source>
</reference>
<comment type="subcellular location">
    <subcellularLocation>
        <location evidence="1">Cell outer membrane</location>
    </subcellularLocation>
</comment>
<evidence type="ECO:0000256" key="1">
    <source>
        <dbReference type="ARBA" id="ARBA00004442"/>
    </source>
</evidence>
<dbReference type="AlphaFoldDB" id="A0A5M8NZV3"/>
<protein>
    <recommendedName>
        <fullName evidence="10">Outer membrane efflux protein</fullName>
    </recommendedName>
</protein>
<keyword evidence="6" id="KW-0472">Membrane</keyword>
<evidence type="ECO:0000313" key="9">
    <source>
        <dbReference type="Proteomes" id="UP000324575"/>
    </source>
</evidence>
<keyword evidence="4" id="KW-1134">Transmembrane beta strand</keyword>
<dbReference type="Proteomes" id="UP000324575">
    <property type="component" value="Unassembled WGS sequence"/>
</dbReference>
<evidence type="ECO:0000313" key="8">
    <source>
        <dbReference type="EMBL" id="KAA6301650.1"/>
    </source>
</evidence>
<name>A0A5M8NZV3_9BACT</name>
<keyword evidence="7" id="KW-0998">Cell outer membrane</keyword>
<dbReference type="InterPro" id="IPR003423">
    <property type="entry name" value="OMP_efflux"/>
</dbReference>
<accession>A0A5M8NZV3</accession>
<evidence type="ECO:0000256" key="6">
    <source>
        <dbReference type="ARBA" id="ARBA00023136"/>
    </source>
</evidence>
<evidence type="ECO:0000256" key="2">
    <source>
        <dbReference type="ARBA" id="ARBA00007613"/>
    </source>
</evidence>
<dbReference type="PANTHER" id="PTHR30026:SF20">
    <property type="entry name" value="OUTER MEMBRANE PROTEIN TOLC"/>
    <property type="match status" value="1"/>
</dbReference>
<evidence type="ECO:0000256" key="4">
    <source>
        <dbReference type="ARBA" id="ARBA00022452"/>
    </source>
</evidence>
<evidence type="ECO:0008006" key="10">
    <source>
        <dbReference type="Google" id="ProtNLM"/>
    </source>
</evidence>
<evidence type="ECO:0000256" key="5">
    <source>
        <dbReference type="ARBA" id="ARBA00022692"/>
    </source>
</evidence>
<comment type="similarity">
    <text evidence="2">Belongs to the outer membrane factor (OMF) (TC 1.B.17) family.</text>
</comment>
<dbReference type="PANTHER" id="PTHR30026">
    <property type="entry name" value="OUTER MEMBRANE PROTEIN TOLC"/>
    <property type="match status" value="1"/>
</dbReference>
<keyword evidence="3" id="KW-0813">Transport</keyword>
<comment type="caution">
    <text evidence="8">The sequence shown here is derived from an EMBL/GenBank/DDBJ whole genome shotgun (WGS) entry which is preliminary data.</text>
</comment>
<dbReference type="Pfam" id="PF02321">
    <property type="entry name" value="OEP"/>
    <property type="match status" value="1"/>
</dbReference>
<dbReference type="SUPFAM" id="SSF56954">
    <property type="entry name" value="Outer membrane efflux proteins (OEP)"/>
    <property type="match status" value="1"/>
</dbReference>
<dbReference type="GO" id="GO:1990281">
    <property type="term" value="C:efflux pump complex"/>
    <property type="evidence" value="ECO:0007669"/>
    <property type="project" value="TreeGrafter"/>
</dbReference>
<sequence>MRNDFSNYFNNSSENKWYNSSYIGVSLSIPVFDGLQKRSKSRQAKLEYTRTGLILDNTKERFNVDFKNAINNYYNNKTNVERQNQNINLAEKVYVETALKYREGLASMSDLLQDEMGLSNAQASYLNALYNFKEAEINIMSLNGEIKYLINK</sequence>
<dbReference type="EMBL" id="SNRX01000015">
    <property type="protein sequence ID" value="KAA6301650.1"/>
    <property type="molecule type" value="Genomic_DNA"/>
</dbReference>
<evidence type="ECO:0000256" key="7">
    <source>
        <dbReference type="ARBA" id="ARBA00023237"/>
    </source>
</evidence>